<dbReference type="OrthoDB" id="3227375at2"/>
<evidence type="ECO:0000313" key="5">
    <source>
        <dbReference type="EMBL" id="KAA8821373.1"/>
    </source>
</evidence>
<dbReference type="SUPFAM" id="SSF53822">
    <property type="entry name" value="Periplasmic binding protein-like I"/>
    <property type="match status" value="1"/>
</dbReference>
<dbReference type="Pfam" id="PF00356">
    <property type="entry name" value="LacI"/>
    <property type="match status" value="1"/>
</dbReference>
<evidence type="ECO:0000256" key="1">
    <source>
        <dbReference type="ARBA" id="ARBA00023015"/>
    </source>
</evidence>
<dbReference type="PANTHER" id="PTHR30146:SF153">
    <property type="entry name" value="LACTOSE OPERON REPRESSOR"/>
    <property type="match status" value="1"/>
</dbReference>
<feature type="domain" description="HTH lacI-type" evidence="4">
    <location>
        <begin position="12"/>
        <end position="66"/>
    </location>
</feature>
<evidence type="ECO:0000313" key="7">
    <source>
        <dbReference type="Proteomes" id="UP000345527"/>
    </source>
</evidence>
<dbReference type="InterPro" id="IPR010982">
    <property type="entry name" value="Lambda_DNA-bd_dom_sf"/>
</dbReference>
<evidence type="ECO:0000313" key="8">
    <source>
        <dbReference type="Proteomes" id="UP000374630"/>
    </source>
</evidence>
<dbReference type="Gene3D" id="3.40.50.2300">
    <property type="match status" value="2"/>
</dbReference>
<dbReference type="PROSITE" id="PS50932">
    <property type="entry name" value="HTH_LACI_2"/>
    <property type="match status" value="1"/>
</dbReference>
<evidence type="ECO:0000313" key="6">
    <source>
        <dbReference type="EMBL" id="KAA8824318.1"/>
    </source>
</evidence>
<dbReference type="AlphaFoldDB" id="A0A5J5DX60"/>
<dbReference type="EMBL" id="RZNZ01000004">
    <property type="protein sequence ID" value="KAA8821373.1"/>
    <property type="molecule type" value="Genomic_DNA"/>
</dbReference>
<evidence type="ECO:0000256" key="2">
    <source>
        <dbReference type="ARBA" id="ARBA00023125"/>
    </source>
</evidence>
<dbReference type="RefSeq" id="WP_150353389.1">
    <property type="nucleotide sequence ID" value="NZ_RZNZ01000004.1"/>
</dbReference>
<dbReference type="PANTHER" id="PTHR30146">
    <property type="entry name" value="LACI-RELATED TRANSCRIPTIONAL REPRESSOR"/>
    <property type="match status" value="1"/>
</dbReference>
<accession>A0A5J5DX60</accession>
<dbReference type="PROSITE" id="PS00356">
    <property type="entry name" value="HTH_LACI_1"/>
    <property type="match status" value="1"/>
</dbReference>
<dbReference type="CDD" id="cd01392">
    <property type="entry name" value="HTH_LacI"/>
    <property type="match status" value="1"/>
</dbReference>
<dbReference type="Proteomes" id="UP000374630">
    <property type="component" value="Unassembled WGS sequence"/>
</dbReference>
<evidence type="ECO:0000256" key="3">
    <source>
        <dbReference type="ARBA" id="ARBA00023163"/>
    </source>
</evidence>
<dbReference type="InterPro" id="IPR000843">
    <property type="entry name" value="HTH_LacI"/>
</dbReference>
<dbReference type="Proteomes" id="UP000345527">
    <property type="component" value="Unassembled WGS sequence"/>
</dbReference>
<reference evidence="7 8" key="1">
    <citation type="journal article" date="2019" name="Syst. Appl. Microbiol.">
        <title>Characterization of Bifidobacterium species in feaces of the Egyptian fruit bat: Description of B. vespertilionis sp. nov. and B. rousetti sp. nov.</title>
        <authorList>
            <person name="Modesto M."/>
            <person name="Satti M."/>
            <person name="Watanabe K."/>
            <person name="Puglisi E."/>
            <person name="Morelli L."/>
            <person name="Huang C.-H."/>
            <person name="Liou J.-S."/>
            <person name="Miyashita M."/>
            <person name="Tamura T."/>
            <person name="Saito S."/>
            <person name="Mori K."/>
            <person name="Huang L."/>
            <person name="Sciavilla P."/>
            <person name="Sandri C."/>
            <person name="Spiezio C."/>
            <person name="Vitali F."/>
            <person name="Cavalieri D."/>
            <person name="Perpetuini G."/>
            <person name="Tofalo R."/>
            <person name="Bonetti A."/>
            <person name="Arita M."/>
            <person name="Mattarelli P."/>
        </authorList>
    </citation>
    <scope>NUCLEOTIDE SEQUENCE [LARGE SCALE GENOMIC DNA]</scope>
    <source>
        <strain evidence="5 8">RST16</strain>
        <strain evidence="6 7">RST8</strain>
    </source>
</reference>
<dbReference type="Pfam" id="PF13377">
    <property type="entry name" value="Peripla_BP_3"/>
    <property type="match status" value="1"/>
</dbReference>
<proteinExistence type="predicted"/>
<gene>
    <name evidence="6" type="ORF">EM848_02270</name>
    <name evidence="5" type="ORF">EMO90_04250</name>
</gene>
<protein>
    <submittedName>
        <fullName evidence="6">LacI family transcriptional regulator</fullName>
    </submittedName>
</protein>
<dbReference type="InterPro" id="IPR046335">
    <property type="entry name" value="LacI/GalR-like_sensor"/>
</dbReference>
<keyword evidence="3" id="KW-0804">Transcription</keyword>
<dbReference type="GO" id="GO:0000976">
    <property type="term" value="F:transcription cis-regulatory region binding"/>
    <property type="evidence" value="ECO:0007669"/>
    <property type="project" value="TreeGrafter"/>
</dbReference>
<keyword evidence="8" id="KW-1185">Reference proteome</keyword>
<dbReference type="SMART" id="SM00354">
    <property type="entry name" value="HTH_LACI"/>
    <property type="match status" value="1"/>
</dbReference>
<dbReference type="EMBL" id="RZOA01000003">
    <property type="protein sequence ID" value="KAA8824318.1"/>
    <property type="molecule type" value="Genomic_DNA"/>
</dbReference>
<dbReference type="SUPFAM" id="SSF47413">
    <property type="entry name" value="lambda repressor-like DNA-binding domains"/>
    <property type="match status" value="1"/>
</dbReference>
<dbReference type="GO" id="GO:0003700">
    <property type="term" value="F:DNA-binding transcription factor activity"/>
    <property type="evidence" value="ECO:0007669"/>
    <property type="project" value="TreeGrafter"/>
</dbReference>
<keyword evidence="1" id="KW-0805">Transcription regulation</keyword>
<sequence length="342" mass="36812">MKQSLGAPHGRTRLQDVAKAANVSIATASKVINGRTNVASDTRERVERAVRELGYIKAKSGDDAASGVIEVVFTALDHFWVTDVLQGISIVTEEQEARLEVSADAADTSWVERAIVNQFLGVIAVMPSPDADLTAKLAARRIPCVLVDPWGNPPAPGVLSVQTDFWSGGLIAVRHLVGMGHRRIATITGQTSEMRANAQLDGFGSGLDEAGIPRDDRMVVRAAASCGRGREAAMTLLTMPEGERPTAIVAQTDLIAMGVYQAAWELGLRIPDDLSVVGYDDIRPAQYMTPPLTTVARPMNRMGQMAAQMIFDYRLEDEPVDGRMIAPPVLVERSSVAAPKMI</sequence>
<keyword evidence="2" id="KW-0238">DNA-binding</keyword>
<comment type="caution">
    <text evidence="6">The sequence shown here is derived from an EMBL/GenBank/DDBJ whole genome shotgun (WGS) entry which is preliminary data.</text>
</comment>
<evidence type="ECO:0000259" key="4">
    <source>
        <dbReference type="PROSITE" id="PS50932"/>
    </source>
</evidence>
<organism evidence="6 7">
    <name type="scientific">Bifidobacterium vespertilionis</name>
    <dbReference type="NCBI Taxonomy" id="2562524"/>
    <lineage>
        <taxon>Bacteria</taxon>
        <taxon>Bacillati</taxon>
        <taxon>Actinomycetota</taxon>
        <taxon>Actinomycetes</taxon>
        <taxon>Bifidobacteriales</taxon>
        <taxon>Bifidobacteriaceae</taxon>
        <taxon>Bifidobacterium</taxon>
    </lineage>
</organism>
<dbReference type="InterPro" id="IPR028082">
    <property type="entry name" value="Peripla_BP_I"/>
</dbReference>
<dbReference type="Gene3D" id="1.10.260.40">
    <property type="entry name" value="lambda repressor-like DNA-binding domains"/>
    <property type="match status" value="1"/>
</dbReference>
<name>A0A5J5DX60_9BIFI</name>